<reference evidence="1" key="1">
    <citation type="submission" date="2017-11" db="EMBL/GenBank/DDBJ databases">
        <title>The sensing device of the deep-sea amphipod.</title>
        <authorList>
            <person name="Kobayashi H."/>
            <person name="Nagahama T."/>
            <person name="Arai W."/>
            <person name="Sasagawa Y."/>
            <person name="Umeda M."/>
            <person name="Hayashi T."/>
            <person name="Nikaido I."/>
            <person name="Watanabe H."/>
            <person name="Oguri K."/>
            <person name="Kitazato H."/>
            <person name="Fujioka K."/>
            <person name="Kido Y."/>
            <person name="Takami H."/>
        </authorList>
    </citation>
    <scope>NUCLEOTIDE SEQUENCE</scope>
    <source>
        <tissue evidence="1">Whole body</tissue>
    </source>
</reference>
<sequence length="146" mass="16866">MASSVRAPKQWCLSRVETVTSFENWRQNIQYVLSLYSKFSPFLVDDFKWEKKTKRDPTRGLEYDPSSVPEVRHYTAQQKVATLELMLGQVANYCPVISRNTIVRNSTSIDQIWQCIRLHYGFQSTGAHFVGLADMKLEVGELTEDL</sequence>
<evidence type="ECO:0000313" key="1">
    <source>
        <dbReference type="EMBL" id="LAC26408.1"/>
    </source>
</evidence>
<organism evidence="1">
    <name type="scientific">Hirondellea gigas</name>
    <dbReference type="NCBI Taxonomy" id="1518452"/>
    <lineage>
        <taxon>Eukaryota</taxon>
        <taxon>Metazoa</taxon>
        <taxon>Ecdysozoa</taxon>
        <taxon>Arthropoda</taxon>
        <taxon>Crustacea</taxon>
        <taxon>Multicrustacea</taxon>
        <taxon>Malacostraca</taxon>
        <taxon>Eumalacostraca</taxon>
        <taxon>Peracarida</taxon>
        <taxon>Amphipoda</taxon>
        <taxon>Amphilochidea</taxon>
        <taxon>Lysianassida</taxon>
        <taxon>Lysianassidira</taxon>
        <taxon>Lysianassoidea</taxon>
        <taxon>Lysianassidae</taxon>
        <taxon>Hirondellea</taxon>
    </lineage>
</organism>
<protein>
    <submittedName>
        <fullName evidence="1">Retrovirus-related Pol polyprotein from transposon opus</fullName>
    </submittedName>
</protein>
<proteinExistence type="evidence at transcript level"/>
<accession>A0A6A7G5Q4</accession>
<dbReference type="AlphaFoldDB" id="A0A6A7G5Q4"/>
<dbReference type="EMBL" id="IACT01007290">
    <property type="protein sequence ID" value="LAC26408.1"/>
    <property type="molecule type" value="mRNA"/>
</dbReference>
<name>A0A6A7G5Q4_9CRUS</name>